<dbReference type="FunCoup" id="D8SIS4">
    <property type="interactions" value="1305"/>
</dbReference>
<evidence type="ECO:0000256" key="2">
    <source>
        <dbReference type="ARBA" id="ARBA00023163"/>
    </source>
</evidence>
<dbReference type="HOGENOM" id="CLU_1039769_0_0_1"/>
<gene>
    <name evidence="5" type="ORF">SELMODRAFT_445453</name>
</gene>
<sequence length="277" mass="31538">MNPANLSFLLMEQGALREFANVYGDTEKRFIMFDRSGDKGRIMLEPNRFFEFNPSTPNDEGPEAGEFHRVYREAMASFAAFRSMRETNSAPVTLCHIGDVKDSDSSVSKLSWDHLRDDDDEQQSSVREEDSEDIDALLYSDGDEGLLEEVEEEECSTGHTPLSEVTRDESSDEITSSFHAENSNRAVEQEAIVAVASYSNRKRQRSLVVRRRKEMKKQRKERIRQTVKALQSIVPGGDSMDPAIVLDEAILYMKVLQMRVRQLETTRQEDLSNAARA</sequence>
<accession>D8SIS4</accession>
<dbReference type="GO" id="GO:0046983">
    <property type="term" value="F:protein dimerization activity"/>
    <property type="evidence" value="ECO:0007669"/>
    <property type="project" value="InterPro"/>
</dbReference>
<name>D8SIS4_SELML</name>
<reference evidence="5 6" key="1">
    <citation type="journal article" date="2011" name="Science">
        <title>The Selaginella genome identifies genetic changes associated with the evolution of vascular plants.</title>
        <authorList>
            <person name="Banks J.A."/>
            <person name="Nishiyama T."/>
            <person name="Hasebe M."/>
            <person name="Bowman J.L."/>
            <person name="Gribskov M."/>
            <person name="dePamphilis C."/>
            <person name="Albert V.A."/>
            <person name="Aono N."/>
            <person name="Aoyama T."/>
            <person name="Ambrose B.A."/>
            <person name="Ashton N.W."/>
            <person name="Axtell M.J."/>
            <person name="Barker E."/>
            <person name="Barker M.S."/>
            <person name="Bennetzen J.L."/>
            <person name="Bonawitz N.D."/>
            <person name="Chapple C."/>
            <person name="Cheng C."/>
            <person name="Correa L.G."/>
            <person name="Dacre M."/>
            <person name="DeBarry J."/>
            <person name="Dreyer I."/>
            <person name="Elias M."/>
            <person name="Engstrom E.M."/>
            <person name="Estelle M."/>
            <person name="Feng L."/>
            <person name="Finet C."/>
            <person name="Floyd S.K."/>
            <person name="Frommer W.B."/>
            <person name="Fujita T."/>
            <person name="Gramzow L."/>
            <person name="Gutensohn M."/>
            <person name="Harholt J."/>
            <person name="Hattori M."/>
            <person name="Heyl A."/>
            <person name="Hirai T."/>
            <person name="Hiwatashi Y."/>
            <person name="Ishikawa M."/>
            <person name="Iwata M."/>
            <person name="Karol K.G."/>
            <person name="Koehler B."/>
            <person name="Kolukisaoglu U."/>
            <person name="Kubo M."/>
            <person name="Kurata T."/>
            <person name="Lalonde S."/>
            <person name="Li K."/>
            <person name="Li Y."/>
            <person name="Litt A."/>
            <person name="Lyons E."/>
            <person name="Manning G."/>
            <person name="Maruyama T."/>
            <person name="Michael T.P."/>
            <person name="Mikami K."/>
            <person name="Miyazaki S."/>
            <person name="Morinaga S."/>
            <person name="Murata T."/>
            <person name="Mueller-Roeber B."/>
            <person name="Nelson D.R."/>
            <person name="Obara M."/>
            <person name="Oguri Y."/>
            <person name="Olmstead R.G."/>
            <person name="Onodera N."/>
            <person name="Petersen B.L."/>
            <person name="Pils B."/>
            <person name="Prigge M."/>
            <person name="Rensing S.A."/>
            <person name="Riano-Pachon D.M."/>
            <person name="Roberts A.W."/>
            <person name="Sato Y."/>
            <person name="Scheller H.V."/>
            <person name="Schulz B."/>
            <person name="Schulz C."/>
            <person name="Shakirov E.V."/>
            <person name="Shibagaki N."/>
            <person name="Shinohara N."/>
            <person name="Shippen D.E."/>
            <person name="Soerensen I."/>
            <person name="Sotooka R."/>
            <person name="Sugimoto N."/>
            <person name="Sugita M."/>
            <person name="Sumikawa N."/>
            <person name="Tanurdzic M."/>
            <person name="Theissen G."/>
            <person name="Ulvskov P."/>
            <person name="Wakazuki S."/>
            <person name="Weng J.K."/>
            <person name="Willats W.W."/>
            <person name="Wipf D."/>
            <person name="Wolf P.G."/>
            <person name="Yang L."/>
            <person name="Zimmer A.D."/>
            <person name="Zhu Q."/>
            <person name="Mitros T."/>
            <person name="Hellsten U."/>
            <person name="Loque D."/>
            <person name="Otillar R."/>
            <person name="Salamov A."/>
            <person name="Schmutz J."/>
            <person name="Shapiro H."/>
            <person name="Lindquist E."/>
            <person name="Lucas S."/>
            <person name="Rokhsar D."/>
            <person name="Grigoriev I.V."/>
        </authorList>
    </citation>
    <scope>NUCLEOTIDE SEQUENCE [LARGE SCALE GENOMIC DNA]</scope>
</reference>
<feature type="region of interest" description="Disordered" evidence="3">
    <location>
        <begin position="112"/>
        <end position="134"/>
    </location>
</feature>
<dbReference type="PANTHER" id="PTHR36066">
    <property type="entry name" value="TRANSCRIPTION FACTOR BHLH145"/>
    <property type="match status" value="1"/>
</dbReference>
<keyword evidence="2" id="KW-0804">Transcription</keyword>
<dbReference type="PROSITE" id="PS50888">
    <property type="entry name" value="BHLH"/>
    <property type="match status" value="1"/>
</dbReference>
<evidence type="ECO:0000313" key="5">
    <source>
        <dbReference type="EMBL" id="EFJ15545.1"/>
    </source>
</evidence>
<evidence type="ECO:0000256" key="1">
    <source>
        <dbReference type="ARBA" id="ARBA00023015"/>
    </source>
</evidence>
<dbReference type="InterPro" id="IPR011598">
    <property type="entry name" value="bHLH_dom"/>
</dbReference>
<dbReference type="Gramene" id="EFJ15545">
    <property type="protein sequence ID" value="EFJ15545"/>
    <property type="gene ID" value="SELMODRAFT_445453"/>
</dbReference>
<feature type="region of interest" description="Disordered" evidence="3">
    <location>
        <begin position="148"/>
        <end position="170"/>
    </location>
</feature>
<dbReference type="AlphaFoldDB" id="D8SIS4"/>
<dbReference type="InterPro" id="IPR037546">
    <property type="entry name" value="SAC51-like"/>
</dbReference>
<dbReference type="InterPro" id="IPR036638">
    <property type="entry name" value="HLH_DNA-bd_sf"/>
</dbReference>
<dbReference type="EMBL" id="GL377622">
    <property type="protein sequence ID" value="EFJ15545.1"/>
    <property type="molecule type" value="Genomic_DNA"/>
</dbReference>
<evidence type="ECO:0000313" key="6">
    <source>
        <dbReference type="Proteomes" id="UP000001514"/>
    </source>
</evidence>
<dbReference type="SUPFAM" id="SSF47459">
    <property type="entry name" value="HLH, helix-loop-helix DNA-binding domain"/>
    <property type="match status" value="1"/>
</dbReference>
<dbReference type="Gene3D" id="4.10.280.10">
    <property type="entry name" value="Helix-loop-helix DNA-binding domain"/>
    <property type="match status" value="1"/>
</dbReference>
<feature type="domain" description="BHLH" evidence="4">
    <location>
        <begin position="207"/>
        <end position="256"/>
    </location>
</feature>
<organism evidence="6">
    <name type="scientific">Selaginella moellendorffii</name>
    <name type="common">Spikemoss</name>
    <dbReference type="NCBI Taxonomy" id="88036"/>
    <lineage>
        <taxon>Eukaryota</taxon>
        <taxon>Viridiplantae</taxon>
        <taxon>Streptophyta</taxon>
        <taxon>Embryophyta</taxon>
        <taxon>Tracheophyta</taxon>
        <taxon>Lycopodiopsida</taxon>
        <taxon>Selaginellales</taxon>
        <taxon>Selaginellaceae</taxon>
        <taxon>Selaginella</taxon>
    </lineage>
</organism>
<dbReference type="OMA" id="DHAIPEK"/>
<dbReference type="eggNOG" id="ENOG502R77Z">
    <property type="taxonomic scope" value="Eukaryota"/>
</dbReference>
<keyword evidence="1" id="KW-0805">Transcription regulation</keyword>
<evidence type="ECO:0000259" key="4">
    <source>
        <dbReference type="PROSITE" id="PS50888"/>
    </source>
</evidence>
<dbReference type="KEGG" id="smo:SELMODRAFT_445453"/>
<dbReference type="PANTHER" id="PTHR36066:SF2">
    <property type="entry name" value="TRANSCRIPTION FACTOR BHLH145"/>
    <property type="match status" value="1"/>
</dbReference>
<keyword evidence="6" id="KW-1185">Reference proteome</keyword>
<dbReference type="InParanoid" id="D8SIS4"/>
<protein>
    <recommendedName>
        <fullName evidence="4">BHLH domain-containing protein</fullName>
    </recommendedName>
</protein>
<dbReference type="Proteomes" id="UP000001514">
    <property type="component" value="Unassembled WGS sequence"/>
</dbReference>
<proteinExistence type="predicted"/>
<evidence type="ECO:0000256" key="3">
    <source>
        <dbReference type="SAM" id="MobiDB-lite"/>
    </source>
</evidence>
<dbReference type="CDD" id="cd18917">
    <property type="entry name" value="bHLH_AtSAC51_like"/>
    <property type="match status" value="1"/>
</dbReference>